<evidence type="ECO:0000256" key="1">
    <source>
        <dbReference type="SAM" id="MobiDB-lite"/>
    </source>
</evidence>
<feature type="region of interest" description="Disordered" evidence="1">
    <location>
        <begin position="1"/>
        <end position="25"/>
    </location>
</feature>
<reference evidence="4" key="2">
    <citation type="submission" date="2013-12" db="EMBL/GenBank/DDBJ databases">
        <title>Evolution of pathogenesis and genome organization in the Tremellales.</title>
        <authorList>
            <person name="Cuomo C."/>
            <person name="Litvintseva A."/>
            <person name="Heitman J."/>
            <person name="Chen Y."/>
            <person name="Sun S."/>
            <person name="Springer D."/>
            <person name="Dromer F."/>
            <person name="Young S."/>
            <person name="Zeng Q."/>
            <person name="Chapman S."/>
            <person name="Gujja S."/>
            <person name="Saif S."/>
            <person name="Birren B."/>
        </authorList>
    </citation>
    <scope>NUCLEOTIDE SEQUENCE [LARGE SCALE GENOMIC DNA]</scope>
    <source>
        <strain evidence="4">BCC8398</strain>
    </source>
</reference>
<dbReference type="InterPro" id="IPR011333">
    <property type="entry name" value="SKP1/BTB/POZ_sf"/>
</dbReference>
<name>A0A1B9GYR3_9TREE</name>
<evidence type="ECO:0000313" key="3">
    <source>
        <dbReference type="EMBL" id="OCF36167.1"/>
    </source>
</evidence>
<reference evidence="3 4" key="1">
    <citation type="submission" date="2013-07" db="EMBL/GenBank/DDBJ databases">
        <title>The Genome Sequence of Cryptococcus heveanensis BCC8398.</title>
        <authorList>
            <consortium name="The Broad Institute Genome Sequencing Platform"/>
            <person name="Cuomo C."/>
            <person name="Litvintseva A."/>
            <person name="Chen Y."/>
            <person name="Heitman J."/>
            <person name="Sun S."/>
            <person name="Springer D."/>
            <person name="Dromer F."/>
            <person name="Young S.K."/>
            <person name="Zeng Q."/>
            <person name="Gargeya S."/>
            <person name="Fitzgerald M."/>
            <person name="Abouelleil A."/>
            <person name="Alvarado L."/>
            <person name="Berlin A.M."/>
            <person name="Chapman S.B."/>
            <person name="Dewar J."/>
            <person name="Goldberg J."/>
            <person name="Griggs A."/>
            <person name="Gujja S."/>
            <person name="Hansen M."/>
            <person name="Howarth C."/>
            <person name="Imamovic A."/>
            <person name="Larimer J."/>
            <person name="McCowan C."/>
            <person name="Murphy C."/>
            <person name="Pearson M."/>
            <person name="Priest M."/>
            <person name="Roberts A."/>
            <person name="Saif S."/>
            <person name="Shea T."/>
            <person name="Sykes S."/>
            <person name="Wortman J."/>
            <person name="Nusbaum C."/>
            <person name="Birren B."/>
        </authorList>
    </citation>
    <scope>NUCLEOTIDE SEQUENCE [LARGE SCALE GENOMIC DNA]</scope>
    <source>
        <strain evidence="3 4">BCC8398</strain>
    </source>
</reference>
<sequence>MSESGRGVIVDERIEGRTNTVQSETPSQPIWHWFHRHGDITLQASNGRLFKAYKARLAEASEFFAGMFEAATPSHDKAGERPEDDQDSTISDDEDSGEDSTSEKTNTFSETNMPPIDLDASEELLVSFLDLISVAIPVAPHSGLEEIYDLLNLCEKYLCCQRVINPVQTEMETKISSSSWEVLTFASNRDDVMLARKALSHMDMDDFCDTKYFECLDPDDEDRISRYPNSTFWGRIRSLQPTWQAELLYITFNEPARVKEGEPARALLSIPDHTENWQNFDPDRTRFYEIYKEEPSTIVDSSVPAAIEDENAYVSYGW</sequence>
<dbReference type="Gene3D" id="3.30.710.10">
    <property type="entry name" value="Potassium Channel Kv1.1, Chain A"/>
    <property type="match status" value="1"/>
</dbReference>
<dbReference type="PROSITE" id="PS50097">
    <property type="entry name" value="BTB"/>
    <property type="match status" value="1"/>
</dbReference>
<evidence type="ECO:0000259" key="2">
    <source>
        <dbReference type="PROSITE" id="PS50097"/>
    </source>
</evidence>
<gene>
    <name evidence="3" type="ORF">I316_02039</name>
</gene>
<keyword evidence="4" id="KW-1185">Reference proteome</keyword>
<dbReference type="AlphaFoldDB" id="A0A1B9GYR3"/>
<proteinExistence type="predicted"/>
<feature type="compositionally biased region" description="Acidic residues" evidence="1">
    <location>
        <begin position="82"/>
        <end position="100"/>
    </location>
</feature>
<dbReference type="EMBL" id="KI669496">
    <property type="protein sequence ID" value="OCF36167.1"/>
    <property type="molecule type" value="Genomic_DNA"/>
</dbReference>
<protein>
    <recommendedName>
        <fullName evidence="2">BTB domain-containing protein</fullName>
    </recommendedName>
</protein>
<dbReference type="OrthoDB" id="2563850at2759"/>
<dbReference type="Proteomes" id="UP000092666">
    <property type="component" value="Unassembled WGS sequence"/>
</dbReference>
<accession>A0A1B9GYR3</accession>
<evidence type="ECO:0000313" key="4">
    <source>
        <dbReference type="Proteomes" id="UP000092666"/>
    </source>
</evidence>
<dbReference type="InterPro" id="IPR000210">
    <property type="entry name" value="BTB/POZ_dom"/>
</dbReference>
<organism evidence="3 4">
    <name type="scientific">Kwoniella heveanensis BCC8398</name>
    <dbReference type="NCBI Taxonomy" id="1296120"/>
    <lineage>
        <taxon>Eukaryota</taxon>
        <taxon>Fungi</taxon>
        <taxon>Dikarya</taxon>
        <taxon>Basidiomycota</taxon>
        <taxon>Agaricomycotina</taxon>
        <taxon>Tremellomycetes</taxon>
        <taxon>Tremellales</taxon>
        <taxon>Cryptococcaceae</taxon>
        <taxon>Kwoniella</taxon>
    </lineage>
</organism>
<feature type="region of interest" description="Disordered" evidence="1">
    <location>
        <begin position="71"/>
        <end position="114"/>
    </location>
</feature>
<feature type="domain" description="BTB" evidence="2">
    <location>
        <begin position="38"/>
        <end position="69"/>
    </location>
</feature>